<dbReference type="PANTHER" id="PTHR43395:SF10">
    <property type="entry name" value="CHEMOTAXIS PROTEIN CHEA"/>
    <property type="match status" value="1"/>
</dbReference>
<dbReference type="FunFam" id="3.30.565.10:FF:000016">
    <property type="entry name" value="Chemotaxis protein CheA, putative"/>
    <property type="match status" value="1"/>
</dbReference>
<dbReference type="OrthoDB" id="9803176at2"/>
<protein>
    <recommendedName>
        <fullName evidence="3">Chemotaxis protein CheA</fullName>
        <ecNumber evidence="2">2.7.13.3</ecNumber>
    </recommendedName>
</protein>
<dbReference type="SUPFAM" id="SSF47384">
    <property type="entry name" value="Homodimeric domain of signal transducing histidine kinase"/>
    <property type="match status" value="1"/>
</dbReference>
<dbReference type="PRINTS" id="PR00344">
    <property type="entry name" value="BCTRLSENSOR"/>
</dbReference>
<evidence type="ECO:0000256" key="3">
    <source>
        <dbReference type="ARBA" id="ARBA00021495"/>
    </source>
</evidence>
<dbReference type="SMART" id="SM00387">
    <property type="entry name" value="HATPase_c"/>
    <property type="match status" value="1"/>
</dbReference>
<dbReference type="SUPFAM" id="SSF55874">
    <property type="entry name" value="ATPase domain of HSP90 chaperone/DNA topoisomerase II/histidine kinase"/>
    <property type="match status" value="1"/>
</dbReference>
<evidence type="ECO:0000256" key="13">
    <source>
        <dbReference type="SAM" id="MobiDB-lite"/>
    </source>
</evidence>
<dbReference type="PROSITE" id="PS50109">
    <property type="entry name" value="HIS_KIN"/>
    <property type="match status" value="1"/>
</dbReference>
<dbReference type="SMART" id="SM00073">
    <property type="entry name" value="HPT"/>
    <property type="match status" value="1"/>
</dbReference>
<dbReference type="PROSITE" id="PS50894">
    <property type="entry name" value="HPT"/>
    <property type="match status" value="1"/>
</dbReference>
<comment type="catalytic activity">
    <reaction evidence="1">
        <text>ATP + protein L-histidine = ADP + protein N-phospho-L-histidine.</text>
        <dbReference type="EC" id="2.7.13.3"/>
    </reaction>
</comment>
<reference evidence="17 18" key="1">
    <citation type="submission" date="2019-06" db="EMBL/GenBank/DDBJ databases">
        <title>YIM 131921 draft genome.</title>
        <authorList>
            <person name="Jiang L."/>
        </authorList>
    </citation>
    <scope>NUCLEOTIDE SEQUENCE [LARGE SCALE GENOMIC DNA]</scope>
    <source>
        <strain evidence="17 18">YIM 131921</strain>
    </source>
</reference>
<evidence type="ECO:0000259" key="14">
    <source>
        <dbReference type="PROSITE" id="PS50109"/>
    </source>
</evidence>
<dbReference type="CDD" id="cd00088">
    <property type="entry name" value="HPT"/>
    <property type="match status" value="1"/>
</dbReference>
<dbReference type="Pfam" id="PF02895">
    <property type="entry name" value="H-kinase_dim"/>
    <property type="match status" value="1"/>
</dbReference>
<organism evidence="17 18">
    <name type="scientific">Rubellimicrobium rubrum</name>
    <dbReference type="NCBI Taxonomy" id="2585369"/>
    <lineage>
        <taxon>Bacteria</taxon>
        <taxon>Pseudomonadati</taxon>
        <taxon>Pseudomonadota</taxon>
        <taxon>Alphaproteobacteria</taxon>
        <taxon>Rhodobacterales</taxon>
        <taxon>Roseobacteraceae</taxon>
        <taxon>Rubellimicrobium</taxon>
    </lineage>
</organism>
<accession>A0A5C4N1J7</accession>
<dbReference type="InterPro" id="IPR051315">
    <property type="entry name" value="Bact_Chemotaxis_CheA"/>
</dbReference>
<dbReference type="InterPro" id="IPR036097">
    <property type="entry name" value="HisK_dim/P_sf"/>
</dbReference>
<dbReference type="SUPFAM" id="SSF47226">
    <property type="entry name" value="Histidine-containing phosphotransfer domain, HPT domain"/>
    <property type="match status" value="1"/>
</dbReference>
<dbReference type="Gene3D" id="1.20.120.160">
    <property type="entry name" value="HPT domain"/>
    <property type="match status" value="1"/>
</dbReference>
<keyword evidence="5 12" id="KW-0597">Phosphoprotein</keyword>
<evidence type="ECO:0000256" key="4">
    <source>
        <dbReference type="ARBA" id="ARBA00022500"/>
    </source>
</evidence>
<dbReference type="InterPro" id="IPR036641">
    <property type="entry name" value="HPT_dom_sf"/>
</dbReference>
<dbReference type="EC" id="2.7.13.3" evidence="2"/>
<comment type="function">
    <text evidence="11">Involved in the transmission of sensory signals from the chemoreceptors to the flagellar motors. CheA is autophosphorylated; it can transfer its phosphate group to either CheB or CheY.</text>
</comment>
<evidence type="ECO:0000313" key="18">
    <source>
        <dbReference type="Proteomes" id="UP000305887"/>
    </source>
</evidence>
<dbReference type="CDD" id="cd16916">
    <property type="entry name" value="HATPase_CheA-like"/>
    <property type="match status" value="1"/>
</dbReference>
<dbReference type="GO" id="GO:0000155">
    <property type="term" value="F:phosphorelay sensor kinase activity"/>
    <property type="evidence" value="ECO:0007669"/>
    <property type="project" value="InterPro"/>
</dbReference>
<dbReference type="Pfam" id="PF01627">
    <property type="entry name" value="Hpt"/>
    <property type="match status" value="1"/>
</dbReference>
<feature type="modified residue" description="Phosphohistidine" evidence="12">
    <location>
        <position position="45"/>
    </location>
</feature>
<dbReference type="InterPro" id="IPR005467">
    <property type="entry name" value="His_kinase_dom"/>
</dbReference>
<dbReference type="InterPro" id="IPR003594">
    <property type="entry name" value="HATPase_dom"/>
</dbReference>
<evidence type="ECO:0000256" key="5">
    <source>
        <dbReference type="ARBA" id="ARBA00022553"/>
    </source>
</evidence>
<keyword evidence="10" id="KW-0902">Two-component regulatory system</keyword>
<dbReference type="RefSeq" id="WP_139075416.1">
    <property type="nucleotide sequence ID" value="NZ_VDFU01000003.1"/>
</dbReference>
<dbReference type="SUPFAM" id="SSF50341">
    <property type="entry name" value="CheW-like"/>
    <property type="match status" value="1"/>
</dbReference>
<gene>
    <name evidence="17" type="ORF">FHG66_04115</name>
</gene>
<evidence type="ECO:0000256" key="2">
    <source>
        <dbReference type="ARBA" id="ARBA00012438"/>
    </source>
</evidence>
<feature type="domain" description="Histidine kinase" evidence="14">
    <location>
        <begin position="343"/>
        <end position="546"/>
    </location>
</feature>
<dbReference type="Gene3D" id="1.10.287.560">
    <property type="entry name" value="Histidine kinase CheA-like, homodimeric domain"/>
    <property type="match status" value="1"/>
</dbReference>
<dbReference type="EMBL" id="VDFU01000003">
    <property type="protein sequence ID" value="TNC51995.1"/>
    <property type="molecule type" value="Genomic_DNA"/>
</dbReference>
<evidence type="ECO:0000256" key="11">
    <source>
        <dbReference type="ARBA" id="ARBA00035100"/>
    </source>
</evidence>
<dbReference type="InterPro" id="IPR037006">
    <property type="entry name" value="CheA-like_homodim_sf"/>
</dbReference>
<dbReference type="GO" id="GO:0005524">
    <property type="term" value="F:ATP binding"/>
    <property type="evidence" value="ECO:0007669"/>
    <property type="project" value="UniProtKB-KW"/>
</dbReference>
<evidence type="ECO:0000256" key="8">
    <source>
        <dbReference type="ARBA" id="ARBA00022777"/>
    </source>
</evidence>
<evidence type="ECO:0000256" key="6">
    <source>
        <dbReference type="ARBA" id="ARBA00022679"/>
    </source>
</evidence>
<feature type="domain" description="HPt" evidence="16">
    <location>
        <begin position="1"/>
        <end position="102"/>
    </location>
</feature>
<evidence type="ECO:0000259" key="15">
    <source>
        <dbReference type="PROSITE" id="PS50851"/>
    </source>
</evidence>
<dbReference type="InterPro" id="IPR036061">
    <property type="entry name" value="CheW-like_dom_sf"/>
</dbReference>
<dbReference type="InterPro" id="IPR036890">
    <property type="entry name" value="HATPase_C_sf"/>
</dbReference>
<dbReference type="Gene3D" id="3.30.565.10">
    <property type="entry name" value="Histidine kinase-like ATPase, C-terminal domain"/>
    <property type="match status" value="1"/>
</dbReference>
<dbReference type="InterPro" id="IPR002545">
    <property type="entry name" value="CheW-lke_dom"/>
</dbReference>
<feature type="compositionally biased region" description="Pro residues" evidence="13">
    <location>
        <begin position="274"/>
        <end position="290"/>
    </location>
</feature>
<dbReference type="InterPro" id="IPR004358">
    <property type="entry name" value="Sig_transdc_His_kin-like_C"/>
</dbReference>
<dbReference type="AlphaFoldDB" id="A0A5C4N1J7"/>
<comment type="caution">
    <text evidence="17">The sequence shown here is derived from an EMBL/GenBank/DDBJ whole genome shotgun (WGS) entry which is preliminary data.</text>
</comment>
<keyword evidence="7" id="KW-0547">Nucleotide-binding</keyword>
<evidence type="ECO:0000259" key="16">
    <source>
        <dbReference type="PROSITE" id="PS50894"/>
    </source>
</evidence>
<dbReference type="CDD" id="cd00731">
    <property type="entry name" value="CheA_reg"/>
    <property type="match status" value="1"/>
</dbReference>
<dbReference type="Pfam" id="PF02518">
    <property type="entry name" value="HATPase_c"/>
    <property type="match status" value="1"/>
</dbReference>
<evidence type="ECO:0000256" key="10">
    <source>
        <dbReference type="ARBA" id="ARBA00023012"/>
    </source>
</evidence>
<dbReference type="SMART" id="SM00260">
    <property type="entry name" value="CheW"/>
    <property type="match status" value="1"/>
</dbReference>
<feature type="domain" description="CheW-like" evidence="15">
    <location>
        <begin position="548"/>
        <end position="683"/>
    </location>
</feature>
<evidence type="ECO:0000256" key="12">
    <source>
        <dbReference type="PROSITE-ProRule" id="PRU00110"/>
    </source>
</evidence>
<feature type="region of interest" description="Disordered" evidence="13">
    <location>
        <begin position="261"/>
        <end position="299"/>
    </location>
</feature>
<dbReference type="PANTHER" id="PTHR43395">
    <property type="entry name" value="SENSOR HISTIDINE KINASE CHEA"/>
    <property type="match status" value="1"/>
</dbReference>
<keyword evidence="6" id="KW-0808">Transferase</keyword>
<dbReference type="GO" id="GO:0006935">
    <property type="term" value="P:chemotaxis"/>
    <property type="evidence" value="ECO:0007669"/>
    <property type="project" value="UniProtKB-KW"/>
</dbReference>
<evidence type="ECO:0000256" key="1">
    <source>
        <dbReference type="ARBA" id="ARBA00000085"/>
    </source>
</evidence>
<proteinExistence type="predicted"/>
<evidence type="ECO:0000256" key="7">
    <source>
        <dbReference type="ARBA" id="ARBA00022741"/>
    </source>
</evidence>
<name>A0A5C4N1J7_9RHOB</name>
<sequence length="701" mass="74307">MTDELRDTFFAESEDLLAAMGEGLAAMSDGTAETETMHAVFRAVHSIKGAAGAFALSDVVSFAHSFETVLDAIRSDRLVPDADVMRLLQRSGDILADLLEAARDGRSDPPEALGAILEALEELAGGEDLAEEDFVFEPMGLGMSFLADDAPAQPKLFRLHFRPSRQFFHNGHEPANLFAALSDLGEVTVACDTTGLPRLEVIDLEESYLAWSLTLETEAGEDQVRDVFAFVEDLCDLEVEEMPRFAMGILPLIDLPEATDTAAEDVPAEEPQAAPAPTPTTPPVSVPTPPTVKEAPRPTLRVDLDRVDRLINSVGELIINQAVIAQKVAEAGLPPSSGLAAQVEDLSLLARDIQEGVMLIRAQPVKPLFQRMARVVREAADATGKQVDLVTEGEDTEVDRTVVEGLADPLTHMVRNAIDHGIESPDDRIATGKASAGRLLLTASHVSGNVRIVIKDDGAGLNRERIQATAVRKGLIPADAVLSDSEIDNLLFLPGFSTAASVTSLSGRGVGMDVARTAITALGGRISITSRPGEGTTFIISLPLTLAVLDGLIVAVADQPMIVPAAAVLETIRPSSRDFLDLGQGERVLNLRGTHVPIVDVASVLGYGPVVDPSQAIVVLVRTGEDTRAALAISGISDKRQVVIKSLRGNVGTVPGISAATILGDGKVALILDPDTLVGMAARRRDLHSITTFEAGHEHAD</sequence>
<keyword evidence="4" id="KW-0145">Chemotaxis</keyword>
<dbReference type="SMART" id="SM01231">
    <property type="entry name" value="H-kinase_dim"/>
    <property type="match status" value="1"/>
</dbReference>
<dbReference type="Gene3D" id="2.30.30.40">
    <property type="entry name" value="SH3 Domains"/>
    <property type="match status" value="1"/>
</dbReference>
<keyword evidence="18" id="KW-1185">Reference proteome</keyword>
<dbReference type="Proteomes" id="UP000305887">
    <property type="component" value="Unassembled WGS sequence"/>
</dbReference>
<dbReference type="InterPro" id="IPR008207">
    <property type="entry name" value="Sig_transdc_His_kin_Hpt_dom"/>
</dbReference>
<keyword evidence="8" id="KW-0418">Kinase</keyword>
<dbReference type="Pfam" id="PF01584">
    <property type="entry name" value="CheW"/>
    <property type="match status" value="1"/>
</dbReference>
<dbReference type="PROSITE" id="PS50851">
    <property type="entry name" value="CHEW"/>
    <property type="match status" value="1"/>
</dbReference>
<evidence type="ECO:0000256" key="9">
    <source>
        <dbReference type="ARBA" id="ARBA00022840"/>
    </source>
</evidence>
<evidence type="ECO:0000313" key="17">
    <source>
        <dbReference type="EMBL" id="TNC51995.1"/>
    </source>
</evidence>
<dbReference type="InterPro" id="IPR004105">
    <property type="entry name" value="CheA-like_dim"/>
</dbReference>
<keyword evidence="9" id="KW-0067">ATP-binding</keyword>
<dbReference type="GO" id="GO:0005737">
    <property type="term" value="C:cytoplasm"/>
    <property type="evidence" value="ECO:0007669"/>
    <property type="project" value="InterPro"/>
</dbReference>